<evidence type="ECO:0000313" key="3">
    <source>
        <dbReference type="Proteomes" id="UP001049176"/>
    </source>
</evidence>
<gene>
    <name evidence="2" type="ORF">E1B28_002856</name>
</gene>
<name>A0A9P7RNJ1_9AGAR</name>
<dbReference type="AlphaFoldDB" id="A0A9P7RNJ1"/>
<organism evidence="2 3">
    <name type="scientific">Marasmius oreades</name>
    <name type="common">fairy-ring Marasmius</name>
    <dbReference type="NCBI Taxonomy" id="181124"/>
    <lineage>
        <taxon>Eukaryota</taxon>
        <taxon>Fungi</taxon>
        <taxon>Dikarya</taxon>
        <taxon>Basidiomycota</taxon>
        <taxon>Agaricomycotina</taxon>
        <taxon>Agaricomycetes</taxon>
        <taxon>Agaricomycetidae</taxon>
        <taxon>Agaricales</taxon>
        <taxon>Marasmiineae</taxon>
        <taxon>Marasmiaceae</taxon>
        <taxon>Marasmius</taxon>
    </lineage>
</organism>
<sequence length="118" mass="12846">MTEHSGTYTVAALSRFRADIMTEPIHEGKLNPSGRSSTAMPGGNGRRTRHLINLPNDIDRVMSHAFQLASRKLSRNPDSPPSDLRSYIRALFDLLHSLAALSPFVAECLDPGLAGFAS</sequence>
<dbReference type="Proteomes" id="UP001049176">
    <property type="component" value="Chromosome 10"/>
</dbReference>
<dbReference type="GeneID" id="66071932"/>
<protein>
    <submittedName>
        <fullName evidence="2">Uncharacterized protein</fullName>
    </submittedName>
</protein>
<comment type="caution">
    <text evidence="2">The sequence shown here is derived from an EMBL/GenBank/DDBJ whole genome shotgun (WGS) entry which is preliminary data.</text>
</comment>
<evidence type="ECO:0000313" key="2">
    <source>
        <dbReference type="EMBL" id="KAG7086939.1"/>
    </source>
</evidence>
<accession>A0A9P7RNJ1</accession>
<evidence type="ECO:0000256" key="1">
    <source>
        <dbReference type="SAM" id="MobiDB-lite"/>
    </source>
</evidence>
<keyword evidence="3" id="KW-1185">Reference proteome</keyword>
<reference evidence="2" key="1">
    <citation type="journal article" date="2021" name="Genome Biol. Evol.">
        <title>The assembled and annotated genome of the fairy-ring fungus Marasmius oreades.</title>
        <authorList>
            <person name="Hiltunen M."/>
            <person name="Ament-Velasquez S.L."/>
            <person name="Johannesson H."/>
        </authorList>
    </citation>
    <scope>NUCLEOTIDE SEQUENCE</scope>
    <source>
        <strain evidence="2">03SP1</strain>
    </source>
</reference>
<feature type="region of interest" description="Disordered" evidence="1">
    <location>
        <begin position="24"/>
        <end position="50"/>
    </location>
</feature>
<proteinExistence type="predicted"/>
<dbReference type="RefSeq" id="XP_043003410.1">
    <property type="nucleotide sequence ID" value="XM_043159804.1"/>
</dbReference>
<dbReference type="EMBL" id="CM032190">
    <property type="protein sequence ID" value="KAG7086939.1"/>
    <property type="molecule type" value="Genomic_DNA"/>
</dbReference>
<dbReference type="KEGG" id="more:E1B28_002856"/>